<evidence type="ECO:0000313" key="2">
    <source>
        <dbReference type="Proteomes" id="UP001151532"/>
    </source>
</evidence>
<dbReference type="AlphaFoldDB" id="A0A9Q0V3C1"/>
<dbReference type="EMBL" id="JAPFFK010000010">
    <property type="protein sequence ID" value="KAJ6741197.1"/>
    <property type="molecule type" value="Genomic_DNA"/>
</dbReference>
<protein>
    <submittedName>
        <fullName evidence="1">Uncharacterized protein</fullName>
    </submittedName>
</protein>
<comment type="caution">
    <text evidence="1">The sequence shown here is derived from an EMBL/GenBank/DDBJ whole genome shotgun (WGS) entry which is preliminary data.</text>
</comment>
<reference evidence="1" key="1">
    <citation type="submission" date="2022-11" db="EMBL/GenBank/DDBJ databases">
        <authorList>
            <person name="Hyden B.L."/>
            <person name="Feng K."/>
            <person name="Yates T."/>
            <person name="Jawdy S."/>
            <person name="Smart L.B."/>
            <person name="Muchero W."/>
        </authorList>
    </citation>
    <scope>NUCLEOTIDE SEQUENCE</scope>
    <source>
        <tissue evidence="1">Shoot tip</tissue>
    </source>
</reference>
<dbReference type="Proteomes" id="UP001151532">
    <property type="component" value="Chromosome 7"/>
</dbReference>
<keyword evidence="2" id="KW-1185">Reference proteome</keyword>
<organism evidence="1 2">
    <name type="scientific">Salix purpurea</name>
    <name type="common">Purple osier willow</name>
    <dbReference type="NCBI Taxonomy" id="77065"/>
    <lineage>
        <taxon>Eukaryota</taxon>
        <taxon>Viridiplantae</taxon>
        <taxon>Streptophyta</taxon>
        <taxon>Embryophyta</taxon>
        <taxon>Tracheophyta</taxon>
        <taxon>Spermatophyta</taxon>
        <taxon>Magnoliopsida</taxon>
        <taxon>eudicotyledons</taxon>
        <taxon>Gunneridae</taxon>
        <taxon>Pentapetalae</taxon>
        <taxon>rosids</taxon>
        <taxon>fabids</taxon>
        <taxon>Malpighiales</taxon>
        <taxon>Salicaceae</taxon>
        <taxon>Saliceae</taxon>
        <taxon>Salix</taxon>
    </lineage>
</organism>
<proteinExistence type="predicted"/>
<name>A0A9Q0V3C1_SALPP</name>
<evidence type="ECO:0000313" key="1">
    <source>
        <dbReference type="EMBL" id="KAJ6741197.1"/>
    </source>
</evidence>
<reference evidence="1" key="2">
    <citation type="journal article" date="2023" name="Int. J. Mol. Sci.">
        <title>De Novo Assembly and Annotation of 11 Diverse Shrub Willow (Salix) Genomes Reveals Novel Gene Organization in Sex-Linked Regions.</title>
        <authorList>
            <person name="Hyden B."/>
            <person name="Feng K."/>
            <person name="Yates T.B."/>
            <person name="Jawdy S."/>
            <person name="Cereghino C."/>
            <person name="Smart L.B."/>
            <person name="Muchero W."/>
        </authorList>
    </citation>
    <scope>NUCLEOTIDE SEQUENCE</scope>
    <source>
        <tissue evidence="1">Shoot tip</tissue>
    </source>
</reference>
<accession>A0A9Q0V3C1</accession>
<sequence length="46" mass="5535">MDKAKTCQPKPMWVLLREMIARLCCFMPFVQSFHLPSWEKCKSFKI</sequence>
<gene>
    <name evidence="1" type="ORF">OIU79_001173</name>
</gene>